<evidence type="ECO:0000313" key="2">
    <source>
        <dbReference type="EMBL" id="MBW5485168.1"/>
    </source>
</evidence>
<proteinExistence type="predicted"/>
<dbReference type="SUPFAM" id="SSF52540">
    <property type="entry name" value="P-loop containing nucleoside triphosphate hydrolases"/>
    <property type="match status" value="1"/>
</dbReference>
<feature type="region of interest" description="Disordered" evidence="1">
    <location>
        <begin position="1"/>
        <end position="45"/>
    </location>
</feature>
<sequence length="151" mass="15348">RGTGPDTAGTVDGRTGADGGTTAGFRAAPGGGSTLTGGSNDDSSGSALGAGAVVWDATSLTEQQRSLVRAVARRRNALVTHVVVLVDEDELVRRNQTRAHPVPPDVLGSQLRRFDPPYPGRGAHRTWYVGADGAVGDTAGTLAGGAEDEEA</sequence>
<keyword evidence="3" id="KW-1185">Reference proteome</keyword>
<gene>
    <name evidence="2" type="ORF">GPJ59_25640</name>
</gene>
<accession>A0ABS6ZBP3</accession>
<protein>
    <submittedName>
        <fullName evidence="2">AAA family ATPase</fullName>
    </submittedName>
</protein>
<feature type="non-terminal residue" evidence="2">
    <location>
        <position position="1"/>
    </location>
</feature>
<dbReference type="InterPro" id="IPR027417">
    <property type="entry name" value="P-loop_NTPase"/>
</dbReference>
<evidence type="ECO:0000313" key="3">
    <source>
        <dbReference type="Proteomes" id="UP000812013"/>
    </source>
</evidence>
<organism evidence="2 3">
    <name type="scientific">Streptomyces bambusae</name>
    <dbReference type="NCBI Taxonomy" id="1550616"/>
    <lineage>
        <taxon>Bacteria</taxon>
        <taxon>Bacillati</taxon>
        <taxon>Actinomycetota</taxon>
        <taxon>Actinomycetes</taxon>
        <taxon>Kitasatosporales</taxon>
        <taxon>Streptomycetaceae</taxon>
        <taxon>Streptomyces</taxon>
    </lineage>
</organism>
<dbReference type="RefSeq" id="WP_219670076.1">
    <property type="nucleotide sequence ID" value="NZ_WTFF01000225.1"/>
</dbReference>
<dbReference type="Pfam" id="PF13671">
    <property type="entry name" value="AAA_33"/>
    <property type="match status" value="1"/>
</dbReference>
<feature type="compositionally biased region" description="Polar residues" evidence="1">
    <location>
        <begin position="36"/>
        <end position="45"/>
    </location>
</feature>
<name>A0ABS6ZBP3_9ACTN</name>
<dbReference type="Gene3D" id="3.40.50.300">
    <property type="entry name" value="P-loop containing nucleotide triphosphate hydrolases"/>
    <property type="match status" value="1"/>
</dbReference>
<comment type="caution">
    <text evidence="2">The sequence shown here is derived from an EMBL/GenBank/DDBJ whole genome shotgun (WGS) entry which is preliminary data.</text>
</comment>
<dbReference type="Proteomes" id="UP000812013">
    <property type="component" value="Unassembled WGS sequence"/>
</dbReference>
<feature type="compositionally biased region" description="Low complexity" evidence="1">
    <location>
        <begin position="1"/>
        <end position="14"/>
    </location>
</feature>
<dbReference type="EMBL" id="WTFF01000225">
    <property type="protein sequence ID" value="MBW5485168.1"/>
    <property type="molecule type" value="Genomic_DNA"/>
</dbReference>
<evidence type="ECO:0000256" key="1">
    <source>
        <dbReference type="SAM" id="MobiDB-lite"/>
    </source>
</evidence>
<reference evidence="2 3" key="1">
    <citation type="submission" date="2019-12" db="EMBL/GenBank/DDBJ databases">
        <title>Genome sequence of Streptomyces bambusae.</title>
        <authorList>
            <person name="Bansal K."/>
            <person name="Choksket S."/>
            <person name="Korpole S."/>
            <person name="Patil P.B."/>
        </authorList>
    </citation>
    <scope>NUCLEOTIDE SEQUENCE [LARGE SCALE GENOMIC DNA]</scope>
    <source>
        <strain evidence="2 3">SK60</strain>
    </source>
</reference>